<dbReference type="AlphaFoldDB" id="A0AA88A2G6"/>
<accession>A0AA88A2G6</accession>
<keyword evidence="2" id="KW-1185">Reference proteome</keyword>
<gene>
    <name evidence="1" type="ORF">TIFTF001_007214</name>
</gene>
<evidence type="ECO:0000313" key="2">
    <source>
        <dbReference type="Proteomes" id="UP001187192"/>
    </source>
</evidence>
<dbReference type="EMBL" id="BTGU01000007">
    <property type="protein sequence ID" value="GMN37933.1"/>
    <property type="molecule type" value="Genomic_DNA"/>
</dbReference>
<dbReference type="Proteomes" id="UP001187192">
    <property type="component" value="Unassembled WGS sequence"/>
</dbReference>
<proteinExistence type="predicted"/>
<sequence length="291" mass="30999">MLLPPATVLKIPLDTLETSTLPLLILRKSACGFFCCDIPSFYEFEKAPWWSTQARDPSESLSFGKQASLSRAIDDPITRPRHAGAGVRAGPTVHVLAVVQSGQSKRGIPLQPAPGVHQVVDVGLDEDGARVFLPGTAEIRLEGGLDRREVGGSGDFAVEDGDAGVLVGVLAALGGEEVVLVGVGAAGVEVAVLEDDGGVAEDEVDGAVDVALAVELPEGVGVEGVLVPYEAALVEGREVRAAPERHRLVLARPRRVLEGYALRYEAFPHHRCPILSIEIFELELFDFKKIY</sequence>
<reference evidence="1" key="1">
    <citation type="submission" date="2023-07" db="EMBL/GenBank/DDBJ databases">
        <title>draft genome sequence of fig (Ficus carica).</title>
        <authorList>
            <person name="Takahashi T."/>
            <person name="Nishimura K."/>
        </authorList>
    </citation>
    <scope>NUCLEOTIDE SEQUENCE</scope>
</reference>
<organism evidence="1 2">
    <name type="scientific">Ficus carica</name>
    <name type="common">Common fig</name>
    <dbReference type="NCBI Taxonomy" id="3494"/>
    <lineage>
        <taxon>Eukaryota</taxon>
        <taxon>Viridiplantae</taxon>
        <taxon>Streptophyta</taxon>
        <taxon>Embryophyta</taxon>
        <taxon>Tracheophyta</taxon>
        <taxon>Spermatophyta</taxon>
        <taxon>Magnoliopsida</taxon>
        <taxon>eudicotyledons</taxon>
        <taxon>Gunneridae</taxon>
        <taxon>Pentapetalae</taxon>
        <taxon>rosids</taxon>
        <taxon>fabids</taxon>
        <taxon>Rosales</taxon>
        <taxon>Moraceae</taxon>
        <taxon>Ficeae</taxon>
        <taxon>Ficus</taxon>
    </lineage>
</organism>
<protein>
    <submittedName>
        <fullName evidence="1">Uncharacterized protein</fullName>
    </submittedName>
</protein>
<evidence type="ECO:0000313" key="1">
    <source>
        <dbReference type="EMBL" id="GMN37933.1"/>
    </source>
</evidence>
<name>A0AA88A2G6_FICCA</name>
<comment type="caution">
    <text evidence="1">The sequence shown here is derived from an EMBL/GenBank/DDBJ whole genome shotgun (WGS) entry which is preliminary data.</text>
</comment>